<feature type="transmembrane region" description="Helical" evidence="6">
    <location>
        <begin position="60"/>
        <end position="79"/>
    </location>
</feature>
<dbReference type="PANTHER" id="PTHR35007:SF1">
    <property type="entry name" value="PILUS ASSEMBLY PROTEIN"/>
    <property type="match status" value="1"/>
</dbReference>
<proteinExistence type="predicted"/>
<organism evidence="8">
    <name type="scientific">bioreactor metagenome</name>
    <dbReference type="NCBI Taxonomy" id="1076179"/>
    <lineage>
        <taxon>unclassified sequences</taxon>
        <taxon>metagenomes</taxon>
        <taxon>ecological metagenomes</taxon>
    </lineage>
</organism>
<evidence type="ECO:0000256" key="3">
    <source>
        <dbReference type="ARBA" id="ARBA00022692"/>
    </source>
</evidence>
<evidence type="ECO:0000256" key="2">
    <source>
        <dbReference type="ARBA" id="ARBA00022475"/>
    </source>
</evidence>
<evidence type="ECO:0000313" key="8">
    <source>
        <dbReference type="EMBL" id="MPN07539.1"/>
    </source>
</evidence>
<accession>A0A645F288</accession>
<dbReference type="GO" id="GO:0005886">
    <property type="term" value="C:plasma membrane"/>
    <property type="evidence" value="ECO:0007669"/>
    <property type="project" value="UniProtKB-SubCell"/>
</dbReference>
<evidence type="ECO:0000256" key="1">
    <source>
        <dbReference type="ARBA" id="ARBA00004651"/>
    </source>
</evidence>
<keyword evidence="2" id="KW-1003">Cell membrane</keyword>
<feature type="domain" description="Type II secretion system protein GspF" evidence="7">
    <location>
        <begin position="12"/>
        <end position="77"/>
    </location>
</feature>
<dbReference type="Pfam" id="PF00482">
    <property type="entry name" value="T2SSF"/>
    <property type="match status" value="1"/>
</dbReference>
<evidence type="ECO:0000256" key="4">
    <source>
        <dbReference type="ARBA" id="ARBA00022989"/>
    </source>
</evidence>
<evidence type="ECO:0000256" key="5">
    <source>
        <dbReference type="ARBA" id="ARBA00023136"/>
    </source>
</evidence>
<keyword evidence="3 6" id="KW-0812">Transmembrane</keyword>
<keyword evidence="5 6" id="KW-0472">Membrane</keyword>
<sequence>MVRMSDRVENTDLNLLISAVLTSSQVGANLSDILDTISDTIKDRIRLREEIRVLSAQGRISGVIIGLLPVVLLLFLMMLNPEYINEFVSTNLGRILLGTGLIMEIIGFMVVSKIVDVKY</sequence>
<comment type="caution">
    <text evidence="8">The sequence shown here is derived from an EMBL/GenBank/DDBJ whole genome shotgun (WGS) entry which is preliminary data.</text>
</comment>
<dbReference type="PANTHER" id="PTHR35007">
    <property type="entry name" value="INTEGRAL MEMBRANE PROTEIN-RELATED"/>
    <property type="match status" value="1"/>
</dbReference>
<keyword evidence="4 6" id="KW-1133">Transmembrane helix</keyword>
<feature type="transmembrane region" description="Helical" evidence="6">
    <location>
        <begin position="91"/>
        <end position="111"/>
    </location>
</feature>
<comment type="subcellular location">
    <subcellularLocation>
        <location evidence="1">Cell membrane</location>
        <topology evidence="1">Multi-pass membrane protein</topology>
    </subcellularLocation>
</comment>
<name>A0A645F288_9ZZZZ</name>
<gene>
    <name evidence="8" type="ORF">SDC9_154809</name>
</gene>
<dbReference type="AlphaFoldDB" id="A0A645F288"/>
<dbReference type="InterPro" id="IPR018076">
    <property type="entry name" value="T2SS_GspF_dom"/>
</dbReference>
<reference evidence="8" key="1">
    <citation type="submission" date="2019-08" db="EMBL/GenBank/DDBJ databases">
        <authorList>
            <person name="Kucharzyk K."/>
            <person name="Murdoch R.W."/>
            <person name="Higgins S."/>
            <person name="Loffler F."/>
        </authorList>
    </citation>
    <scope>NUCLEOTIDE SEQUENCE</scope>
</reference>
<evidence type="ECO:0000256" key="6">
    <source>
        <dbReference type="SAM" id="Phobius"/>
    </source>
</evidence>
<evidence type="ECO:0000259" key="7">
    <source>
        <dbReference type="Pfam" id="PF00482"/>
    </source>
</evidence>
<dbReference type="EMBL" id="VSSQ01053512">
    <property type="protein sequence ID" value="MPN07539.1"/>
    <property type="molecule type" value="Genomic_DNA"/>
</dbReference>
<protein>
    <recommendedName>
        <fullName evidence="7">Type II secretion system protein GspF domain-containing protein</fullName>
    </recommendedName>
</protein>